<sequence>MSRISPTKPCPKKLQVSECEKQNSISESTKKTKFFNTFDYVILTIISVVVFIYIVKYFDSISWQLSSIGRIFLIKLLPYYDWKHLKNKECLIDSPWRKNHTESILFNCDVCENIDTIDVYRTLDEDILEERYINLDIPVILTSGLETWPKNSGFIDALKSEEDFFSSYPCKLSTNIFKRVGSAGEILDRTHYFDKFFLTFQNCDLEAMRVLRRHCYRPDNIPPSFSPTMYNWLLWNKHYNMTAHKSIDLVENFAVFGQLFGSTHIRLIPRKNCQSICPFLSIELNGREMLLVTDLWDLEYRALGTGENMAVIMELRG</sequence>
<name>A0A9N9X0X0_PHACE</name>
<proteinExistence type="predicted"/>
<dbReference type="EMBL" id="OU896717">
    <property type="protein sequence ID" value="CAG9814863.1"/>
    <property type="molecule type" value="Genomic_DNA"/>
</dbReference>
<gene>
    <name evidence="2" type="ORF">PHAECO_LOCUS2785</name>
</gene>
<dbReference type="OrthoDB" id="10059103at2759"/>
<dbReference type="Proteomes" id="UP001153737">
    <property type="component" value="Chromosome 11"/>
</dbReference>
<evidence type="ECO:0000313" key="2">
    <source>
        <dbReference type="EMBL" id="CAG9814863.1"/>
    </source>
</evidence>
<evidence type="ECO:0000256" key="1">
    <source>
        <dbReference type="SAM" id="Phobius"/>
    </source>
</evidence>
<keyword evidence="1" id="KW-0812">Transmembrane</keyword>
<accession>A0A9N9X0X0</accession>
<feature type="transmembrane region" description="Helical" evidence="1">
    <location>
        <begin position="37"/>
        <end position="55"/>
    </location>
</feature>
<reference evidence="2" key="2">
    <citation type="submission" date="2022-10" db="EMBL/GenBank/DDBJ databases">
        <authorList>
            <consortium name="ENA_rothamsted_submissions"/>
            <consortium name="culmorum"/>
            <person name="King R."/>
        </authorList>
    </citation>
    <scope>NUCLEOTIDE SEQUENCE</scope>
</reference>
<keyword evidence="1" id="KW-0472">Membrane</keyword>
<organism evidence="2 3">
    <name type="scientific">Phaedon cochleariae</name>
    <name type="common">Mustard beetle</name>
    <dbReference type="NCBI Taxonomy" id="80249"/>
    <lineage>
        <taxon>Eukaryota</taxon>
        <taxon>Metazoa</taxon>
        <taxon>Ecdysozoa</taxon>
        <taxon>Arthropoda</taxon>
        <taxon>Hexapoda</taxon>
        <taxon>Insecta</taxon>
        <taxon>Pterygota</taxon>
        <taxon>Neoptera</taxon>
        <taxon>Endopterygota</taxon>
        <taxon>Coleoptera</taxon>
        <taxon>Polyphaga</taxon>
        <taxon>Cucujiformia</taxon>
        <taxon>Chrysomeloidea</taxon>
        <taxon>Chrysomelidae</taxon>
        <taxon>Chrysomelinae</taxon>
        <taxon>Chrysomelini</taxon>
        <taxon>Phaedon</taxon>
    </lineage>
</organism>
<keyword evidence="1" id="KW-1133">Transmembrane helix</keyword>
<evidence type="ECO:0000313" key="3">
    <source>
        <dbReference type="Proteomes" id="UP001153737"/>
    </source>
</evidence>
<keyword evidence="3" id="KW-1185">Reference proteome</keyword>
<reference evidence="2" key="1">
    <citation type="submission" date="2022-01" db="EMBL/GenBank/DDBJ databases">
        <authorList>
            <person name="King R."/>
        </authorList>
    </citation>
    <scope>NUCLEOTIDE SEQUENCE</scope>
</reference>
<dbReference type="AlphaFoldDB" id="A0A9N9X0X0"/>
<protein>
    <submittedName>
        <fullName evidence="2">Uncharacterized protein</fullName>
    </submittedName>
</protein>